<gene>
    <name evidence="4" type="ORF">SAV31267_065790</name>
</gene>
<dbReference type="EMBL" id="BJHY01000001">
    <property type="protein sequence ID" value="GDY77094.1"/>
    <property type="molecule type" value="Genomic_DNA"/>
</dbReference>
<organism evidence="4 5">
    <name type="scientific">Streptomyces avermitilis</name>
    <dbReference type="NCBI Taxonomy" id="33903"/>
    <lineage>
        <taxon>Bacteria</taxon>
        <taxon>Bacillati</taxon>
        <taxon>Actinomycetota</taxon>
        <taxon>Actinomycetes</taxon>
        <taxon>Kitasatosporales</taxon>
        <taxon>Streptomycetaceae</taxon>
        <taxon>Streptomyces</taxon>
    </lineage>
</organism>
<dbReference type="InterPro" id="IPR013517">
    <property type="entry name" value="FG-GAP"/>
</dbReference>
<accession>A0A4D4MZA0</accession>
<evidence type="ECO:0000313" key="4">
    <source>
        <dbReference type="EMBL" id="GDY77094.1"/>
    </source>
</evidence>
<dbReference type="Proteomes" id="UP000299211">
    <property type="component" value="Unassembled WGS sequence"/>
</dbReference>
<dbReference type="InterPro" id="IPR028994">
    <property type="entry name" value="Integrin_alpha_N"/>
</dbReference>
<proteinExistence type="predicted"/>
<dbReference type="AlphaFoldDB" id="A0A4D4MZA0"/>
<protein>
    <recommendedName>
        <fullName evidence="6">Integrin-like protein</fullName>
    </recommendedName>
</protein>
<dbReference type="PROSITE" id="PS51470">
    <property type="entry name" value="FG_GAP"/>
    <property type="match status" value="1"/>
</dbReference>
<sequence length="137" mass="13185">MNGDGKAEVAVGVPGESLDAATGTGAVILLKGASKAVGGMTGKGAIAYNQSTAGVPGVSESGDDFGRQVSLSDLNKDGKADLTATAPGEDGAFADSGALWNLYGSASGLTTTGAGTLSPVKLGAPEKDAKFGHTLGG</sequence>
<keyword evidence="3" id="KW-0325">Glycoprotein</keyword>
<evidence type="ECO:0000256" key="3">
    <source>
        <dbReference type="ARBA" id="ARBA00023180"/>
    </source>
</evidence>
<name>A0A4D4MZA0_STRAX</name>
<dbReference type="Gene3D" id="2.130.10.130">
    <property type="entry name" value="Integrin alpha, N-terminal"/>
    <property type="match status" value="1"/>
</dbReference>
<evidence type="ECO:0000256" key="1">
    <source>
        <dbReference type="ARBA" id="ARBA00022729"/>
    </source>
</evidence>
<keyword evidence="2" id="KW-0677">Repeat</keyword>
<dbReference type="SMART" id="SM00191">
    <property type="entry name" value="Int_alpha"/>
    <property type="match status" value="1"/>
</dbReference>
<dbReference type="InterPro" id="IPR013519">
    <property type="entry name" value="Int_alpha_beta-p"/>
</dbReference>
<dbReference type="Pfam" id="PF01839">
    <property type="entry name" value="FG-GAP"/>
    <property type="match status" value="2"/>
</dbReference>
<dbReference type="SUPFAM" id="SSF69318">
    <property type="entry name" value="Integrin alpha N-terminal domain"/>
    <property type="match status" value="1"/>
</dbReference>
<reference evidence="4 5" key="1">
    <citation type="submission" date="2019-04" db="EMBL/GenBank/DDBJ databases">
        <title>Draft genome sequences of Streptomyces avermitilis ATCC 31267.</title>
        <authorList>
            <person name="Komaki H."/>
            <person name="Tamura T."/>
            <person name="Hosoyama A."/>
        </authorList>
    </citation>
    <scope>NUCLEOTIDE SEQUENCE [LARGE SCALE GENOMIC DNA]</scope>
    <source>
        <strain evidence="4 5">ATCC 31267</strain>
    </source>
</reference>
<evidence type="ECO:0000256" key="2">
    <source>
        <dbReference type="ARBA" id="ARBA00022737"/>
    </source>
</evidence>
<comment type="caution">
    <text evidence="4">The sequence shown here is derived from an EMBL/GenBank/DDBJ whole genome shotgun (WGS) entry which is preliminary data.</text>
</comment>
<keyword evidence="1" id="KW-0732">Signal</keyword>
<evidence type="ECO:0000313" key="5">
    <source>
        <dbReference type="Proteomes" id="UP000299211"/>
    </source>
</evidence>
<evidence type="ECO:0008006" key="6">
    <source>
        <dbReference type="Google" id="ProtNLM"/>
    </source>
</evidence>